<evidence type="ECO:0000313" key="1">
    <source>
        <dbReference type="EMBL" id="ANJ27342.1"/>
    </source>
</evidence>
<protein>
    <submittedName>
        <fullName evidence="1">Uncharacterized protein</fullName>
    </submittedName>
</protein>
<dbReference type="KEGG" id="agy:ATC03_12055"/>
<accession>A0A191WGJ0</accession>
<gene>
    <name evidence="1" type="ORF">ATC03_12055</name>
</gene>
<sequence>MDALWRQACASECPLEAPGGSVRLEFSSISIGVCTTRTLKLSAMFLVLFGPGLLPSSRSFGIGVTAGSGARIHLVTVRGVVAVVVLADFVTVRIDPFALVGPHPVRMLHTPGANAFACPRPRCFLAPTSRSSTPHGFSVELSRMLEVLLAPSLVRGPNAVTVGFDPSPTRSGVLLGVFASIATRLFALLLAPPSTRGLVRCQRNAGAHRARRRIRRGRGTHPL</sequence>
<dbReference type="EMBL" id="CP013979">
    <property type="protein sequence ID" value="ANJ27342.1"/>
    <property type="molecule type" value="Genomic_DNA"/>
</dbReference>
<dbReference type="Proteomes" id="UP000078437">
    <property type="component" value="Chromosome"/>
</dbReference>
<reference evidence="1 2" key="1">
    <citation type="journal article" date="2016" name="Int. J. Syst. Evol. Microbiol.">
        <title>Agromyces aureus sp. nov., isolated from the rhizosphere of Salix caprea L. grown in a heavy-metal-contaminated soil.</title>
        <authorList>
            <person name="Corretto E."/>
            <person name="Antonielli L."/>
            <person name="Sessitsch A."/>
            <person name="Compant S."/>
            <person name="Gorfer M."/>
            <person name="Kuffner M."/>
            <person name="Brader G."/>
        </authorList>
    </citation>
    <scope>NUCLEOTIDE SEQUENCE [LARGE SCALE GENOMIC DNA]</scope>
    <source>
        <strain evidence="1 2">AR33</strain>
    </source>
</reference>
<reference evidence="2" key="2">
    <citation type="submission" date="2016-01" db="EMBL/GenBank/DDBJ databases">
        <title>Complete genome sequence of Agromyces aureus AR33T and comparison with related organisms.</title>
        <authorList>
            <person name="Corretto E."/>
            <person name="Antonielli L."/>
            <person name="Sessitsch A."/>
            <person name="Brader G."/>
        </authorList>
    </citation>
    <scope>NUCLEOTIDE SEQUENCE [LARGE SCALE GENOMIC DNA]</scope>
    <source>
        <strain evidence="2">AR33</strain>
    </source>
</reference>
<dbReference type="AlphaFoldDB" id="A0A191WGJ0"/>
<organism evidence="1 2">
    <name type="scientific">Agromyces aureus</name>
    <dbReference type="NCBI Taxonomy" id="453304"/>
    <lineage>
        <taxon>Bacteria</taxon>
        <taxon>Bacillati</taxon>
        <taxon>Actinomycetota</taxon>
        <taxon>Actinomycetes</taxon>
        <taxon>Micrococcales</taxon>
        <taxon>Microbacteriaceae</taxon>
        <taxon>Agromyces</taxon>
    </lineage>
</organism>
<evidence type="ECO:0000313" key="2">
    <source>
        <dbReference type="Proteomes" id="UP000078437"/>
    </source>
</evidence>
<name>A0A191WGJ0_9MICO</name>
<keyword evidence="2" id="KW-1185">Reference proteome</keyword>
<proteinExistence type="predicted"/>